<comment type="caution">
    <text evidence="2">The sequence shown here is derived from an EMBL/GenBank/DDBJ whole genome shotgun (WGS) entry which is preliminary data.</text>
</comment>
<dbReference type="GO" id="GO:0005525">
    <property type="term" value="F:GTP binding"/>
    <property type="evidence" value="ECO:0007669"/>
    <property type="project" value="InterPro"/>
</dbReference>
<dbReference type="CDD" id="cd00882">
    <property type="entry name" value="Ras_like_GTPase"/>
    <property type="match status" value="1"/>
</dbReference>
<dbReference type="Pfam" id="PF01926">
    <property type="entry name" value="MMR_HSR1"/>
    <property type="match status" value="1"/>
</dbReference>
<protein>
    <recommendedName>
        <fullName evidence="1">G domain-containing protein</fullName>
    </recommendedName>
</protein>
<dbReference type="GO" id="GO:0005737">
    <property type="term" value="C:cytoplasm"/>
    <property type="evidence" value="ECO:0007669"/>
    <property type="project" value="TreeGrafter"/>
</dbReference>
<proteinExistence type="predicted"/>
<keyword evidence="3" id="KW-1185">Reference proteome</keyword>
<organism evidence="2 3">
    <name type="scientific">Effrenium voratum</name>
    <dbReference type="NCBI Taxonomy" id="2562239"/>
    <lineage>
        <taxon>Eukaryota</taxon>
        <taxon>Sar</taxon>
        <taxon>Alveolata</taxon>
        <taxon>Dinophyceae</taxon>
        <taxon>Suessiales</taxon>
        <taxon>Symbiodiniaceae</taxon>
        <taxon>Effrenium</taxon>
    </lineage>
</organism>
<evidence type="ECO:0000259" key="1">
    <source>
        <dbReference type="Pfam" id="PF01926"/>
    </source>
</evidence>
<dbReference type="AlphaFoldDB" id="A0AA36HU64"/>
<evidence type="ECO:0000313" key="3">
    <source>
        <dbReference type="Proteomes" id="UP001178507"/>
    </source>
</evidence>
<dbReference type="PANTHER" id="PTHR42714:SF2">
    <property type="entry name" value="TRNA MODIFICATION GTPASE GTPBP3, MITOCHONDRIAL"/>
    <property type="match status" value="1"/>
</dbReference>
<name>A0AA36HU64_9DINO</name>
<dbReference type="Proteomes" id="UP001178507">
    <property type="component" value="Unassembled WGS sequence"/>
</dbReference>
<dbReference type="PANTHER" id="PTHR42714">
    <property type="entry name" value="TRNA MODIFICATION GTPASE GTPBP3"/>
    <property type="match status" value="1"/>
</dbReference>
<gene>
    <name evidence="2" type="ORF">EVOR1521_LOCUS4699</name>
</gene>
<dbReference type="InterPro" id="IPR006073">
    <property type="entry name" value="GTP-bd"/>
</dbReference>
<reference evidence="2" key="1">
    <citation type="submission" date="2023-08" db="EMBL/GenBank/DDBJ databases">
        <authorList>
            <person name="Chen Y."/>
            <person name="Shah S."/>
            <person name="Dougan E. K."/>
            <person name="Thang M."/>
            <person name="Chan C."/>
        </authorList>
    </citation>
    <scope>NUCLEOTIDE SEQUENCE</scope>
</reference>
<dbReference type="InterPro" id="IPR027417">
    <property type="entry name" value="P-loop_NTPase"/>
</dbReference>
<dbReference type="PRINTS" id="PR00449">
    <property type="entry name" value="RASTRNSFRMNG"/>
</dbReference>
<dbReference type="SUPFAM" id="SSF52540">
    <property type="entry name" value="P-loop containing nucleoside triphosphate hydrolases"/>
    <property type="match status" value="1"/>
</dbReference>
<dbReference type="GO" id="GO:0030488">
    <property type="term" value="P:tRNA methylation"/>
    <property type="evidence" value="ECO:0007669"/>
    <property type="project" value="TreeGrafter"/>
</dbReference>
<dbReference type="Gene3D" id="3.40.50.300">
    <property type="entry name" value="P-loop containing nucleotide triphosphate hydrolases"/>
    <property type="match status" value="1"/>
</dbReference>
<dbReference type="EMBL" id="CAUJNA010000320">
    <property type="protein sequence ID" value="CAJ1375424.1"/>
    <property type="molecule type" value="Genomic_DNA"/>
</dbReference>
<evidence type="ECO:0000313" key="2">
    <source>
        <dbReference type="EMBL" id="CAJ1375424.1"/>
    </source>
</evidence>
<feature type="domain" description="G" evidence="1">
    <location>
        <begin position="179"/>
        <end position="312"/>
    </location>
</feature>
<sequence length="334" mass="36676">MPSVLPGGTEQIYIKKPCWTFLVRFVQRQLPALQPSPHGRTEEASANDAEAESVLHGFCSLAAELKAADLLASVLDQDEASAKLVLRFLAAQTHEVGTNTACKTLETILQVPSWKAQFGEGLQNAISNECRFQLSKEGVLFPERRSQSFINTNHQETTQGVLKQELHETAQQLAERGARIVLLGDRGTGKSSLCNAAFGRQLAQTGAGRSVTQQITLYRATESCPVNLYDTKGFETDGADGVLKQLKKLVEERRRASESHNVESPARVSELLHLVWWVVDVISGGRFNPRHMQKVCSLLHKNGIPVIIVLNKCDVAEDFVRGVEAAQLLKAGLL</sequence>
<dbReference type="GO" id="GO:0002098">
    <property type="term" value="P:tRNA wobble uridine modification"/>
    <property type="evidence" value="ECO:0007669"/>
    <property type="project" value="TreeGrafter"/>
</dbReference>
<accession>A0AA36HU64</accession>